<evidence type="ECO:0000313" key="4">
    <source>
        <dbReference type="Proteomes" id="UP000799537"/>
    </source>
</evidence>
<feature type="transmembrane region" description="Helical" evidence="2">
    <location>
        <begin position="221"/>
        <end position="238"/>
    </location>
</feature>
<keyword evidence="2" id="KW-0812">Transmembrane</keyword>
<keyword evidence="4" id="KW-1185">Reference proteome</keyword>
<evidence type="ECO:0000313" key="3">
    <source>
        <dbReference type="EMBL" id="KAF2158799.1"/>
    </source>
</evidence>
<reference evidence="3" key="1">
    <citation type="journal article" date="2020" name="Stud. Mycol.">
        <title>101 Dothideomycetes genomes: a test case for predicting lifestyles and emergence of pathogens.</title>
        <authorList>
            <person name="Haridas S."/>
            <person name="Albert R."/>
            <person name="Binder M."/>
            <person name="Bloem J."/>
            <person name="Labutti K."/>
            <person name="Salamov A."/>
            <person name="Andreopoulos B."/>
            <person name="Baker S."/>
            <person name="Barry K."/>
            <person name="Bills G."/>
            <person name="Bluhm B."/>
            <person name="Cannon C."/>
            <person name="Castanera R."/>
            <person name="Culley D."/>
            <person name="Daum C."/>
            <person name="Ezra D."/>
            <person name="Gonzalez J."/>
            <person name="Henrissat B."/>
            <person name="Kuo A."/>
            <person name="Liang C."/>
            <person name="Lipzen A."/>
            <person name="Lutzoni F."/>
            <person name="Magnuson J."/>
            <person name="Mondo S."/>
            <person name="Nolan M."/>
            <person name="Ohm R."/>
            <person name="Pangilinan J."/>
            <person name="Park H.-J."/>
            <person name="Ramirez L."/>
            <person name="Alfaro M."/>
            <person name="Sun H."/>
            <person name="Tritt A."/>
            <person name="Yoshinaga Y."/>
            <person name="Zwiers L.-H."/>
            <person name="Turgeon B."/>
            <person name="Goodwin S."/>
            <person name="Spatafora J."/>
            <person name="Crous P."/>
            <person name="Grigoriev I."/>
        </authorList>
    </citation>
    <scope>NUCLEOTIDE SEQUENCE</scope>
    <source>
        <strain evidence="3">ATCC 36951</strain>
    </source>
</reference>
<keyword evidence="2" id="KW-1133">Transmembrane helix</keyword>
<keyword evidence="2" id="KW-0472">Membrane</keyword>
<feature type="transmembrane region" description="Helical" evidence="2">
    <location>
        <begin position="181"/>
        <end position="201"/>
    </location>
</feature>
<name>A0A6A6BZ40_ZASCE</name>
<sequence>MLLKFACFPNTSSPPLPRQQQSQPTHRNIEASDSSSQHPPQSPTRRIPMANARHLTVAEIKCRTTHITRTEASLVVAFVIFTVTAAVILPLWLYDESGNTTKLLEVFLGRSRTHACVVLWPGLRPCQRGADIAGYRETSPSVMHPLYVENFIALPVSRAYAATKLTEYILPTPGQPDDADYWSISMIASLITGAVTIAVHFPSDRWNNVPVDRVTMAVEKFLHTVFIPTAVIILLIAYKKNHLSPFYCSLLAVYIMEAFCHATNSWLKITKKQADDSVRKLPEGANIDDIPLPEGGTTA</sequence>
<protein>
    <submittedName>
        <fullName evidence="3">Uncharacterized protein</fullName>
    </submittedName>
</protein>
<gene>
    <name evidence="3" type="ORF">M409DRAFT_61383</name>
</gene>
<dbReference type="GeneID" id="54568003"/>
<dbReference type="AlphaFoldDB" id="A0A6A6BZ40"/>
<feature type="transmembrane region" description="Helical" evidence="2">
    <location>
        <begin position="244"/>
        <end position="262"/>
    </location>
</feature>
<proteinExistence type="predicted"/>
<accession>A0A6A6BZ40</accession>
<organism evidence="3 4">
    <name type="scientific">Zasmidium cellare ATCC 36951</name>
    <dbReference type="NCBI Taxonomy" id="1080233"/>
    <lineage>
        <taxon>Eukaryota</taxon>
        <taxon>Fungi</taxon>
        <taxon>Dikarya</taxon>
        <taxon>Ascomycota</taxon>
        <taxon>Pezizomycotina</taxon>
        <taxon>Dothideomycetes</taxon>
        <taxon>Dothideomycetidae</taxon>
        <taxon>Mycosphaerellales</taxon>
        <taxon>Mycosphaerellaceae</taxon>
        <taxon>Zasmidium</taxon>
    </lineage>
</organism>
<dbReference type="EMBL" id="ML993649">
    <property type="protein sequence ID" value="KAF2158799.1"/>
    <property type="molecule type" value="Genomic_DNA"/>
</dbReference>
<dbReference type="RefSeq" id="XP_033659688.1">
    <property type="nucleotide sequence ID" value="XM_033814731.1"/>
</dbReference>
<feature type="transmembrane region" description="Helical" evidence="2">
    <location>
        <begin position="73"/>
        <end position="94"/>
    </location>
</feature>
<feature type="region of interest" description="Disordered" evidence="1">
    <location>
        <begin position="8"/>
        <end position="48"/>
    </location>
</feature>
<dbReference type="Proteomes" id="UP000799537">
    <property type="component" value="Unassembled WGS sequence"/>
</dbReference>
<evidence type="ECO:0000256" key="1">
    <source>
        <dbReference type="SAM" id="MobiDB-lite"/>
    </source>
</evidence>
<evidence type="ECO:0000256" key="2">
    <source>
        <dbReference type="SAM" id="Phobius"/>
    </source>
</evidence>